<sequence>MSPTRTRPRLAMLGLVAAGTLGYLPVNLRTWRAPSTAGADGDGARAGGPGPGAGPGRRPPLPAPMERAARRGRQARLRAAHSARCHLLSPRCRASPLEAVRRGTGVRLIKPLGTIM</sequence>
<protein>
    <submittedName>
        <fullName evidence="2">Uncharacterized protein</fullName>
    </submittedName>
</protein>
<evidence type="ECO:0000313" key="2">
    <source>
        <dbReference type="EMBL" id="KAF0308095.1"/>
    </source>
</evidence>
<keyword evidence="3" id="KW-1185">Reference proteome</keyword>
<dbReference type="AlphaFoldDB" id="A0A6A4WMM4"/>
<evidence type="ECO:0000313" key="3">
    <source>
        <dbReference type="Proteomes" id="UP000440578"/>
    </source>
</evidence>
<feature type="region of interest" description="Disordered" evidence="1">
    <location>
        <begin position="34"/>
        <end position="73"/>
    </location>
</feature>
<proteinExistence type="predicted"/>
<comment type="caution">
    <text evidence="2">The sequence shown here is derived from an EMBL/GenBank/DDBJ whole genome shotgun (WGS) entry which is preliminary data.</text>
</comment>
<dbReference type="EMBL" id="VIIS01000514">
    <property type="protein sequence ID" value="KAF0308095.1"/>
    <property type="molecule type" value="Genomic_DNA"/>
</dbReference>
<accession>A0A6A4WMM4</accession>
<reference evidence="2 3" key="1">
    <citation type="submission" date="2019-07" db="EMBL/GenBank/DDBJ databases">
        <title>Draft genome assembly of a fouling barnacle, Amphibalanus amphitrite (Darwin, 1854): The first reference genome for Thecostraca.</title>
        <authorList>
            <person name="Kim W."/>
        </authorList>
    </citation>
    <scope>NUCLEOTIDE SEQUENCE [LARGE SCALE GENOMIC DNA]</scope>
    <source>
        <strain evidence="2">SNU_AA5</strain>
        <tissue evidence="2">Soma without cirri and trophi</tissue>
    </source>
</reference>
<feature type="compositionally biased region" description="Gly residues" evidence="1">
    <location>
        <begin position="40"/>
        <end position="55"/>
    </location>
</feature>
<gene>
    <name evidence="2" type="ORF">FJT64_002193</name>
</gene>
<evidence type="ECO:0000256" key="1">
    <source>
        <dbReference type="SAM" id="MobiDB-lite"/>
    </source>
</evidence>
<name>A0A6A4WMM4_AMPAM</name>
<organism evidence="2 3">
    <name type="scientific">Amphibalanus amphitrite</name>
    <name type="common">Striped barnacle</name>
    <name type="synonym">Balanus amphitrite</name>
    <dbReference type="NCBI Taxonomy" id="1232801"/>
    <lineage>
        <taxon>Eukaryota</taxon>
        <taxon>Metazoa</taxon>
        <taxon>Ecdysozoa</taxon>
        <taxon>Arthropoda</taxon>
        <taxon>Crustacea</taxon>
        <taxon>Multicrustacea</taxon>
        <taxon>Cirripedia</taxon>
        <taxon>Thoracica</taxon>
        <taxon>Thoracicalcarea</taxon>
        <taxon>Balanomorpha</taxon>
        <taxon>Balanoidea</taxon>
        <taxon>Balanidae</taxon>
        <taxon>Amphibalaninae</taxon>
        <taxon>Amphibalanus</taxon>
    </lineage>
</organism>
<dbReference type="Proteomes" id="UP000440578">
    <property type="component" value="Unassembled WGS sequence"/>
</dbReference>